<proteinExistence type="predicted"/>
<evidence type="ECO:0000256" key="2">
    <source>
        <dbReference type="SAM" id="SignalP"/>
    </source>
</evidence>
<dbReference type="PROSITE" id="PS51257">
    <property type="entry name" value="PROKAR_LIPOPROTEIN"/>
    <property type="match status" value="1"/>
</dbReference>
<keyword evidence="2" id="KW-0732">Signal</keyword>
<feature type="chain" id="PRO_5038390935" description="Copper(I)-binding protein" evidence="2">
    <location>
        <begin position="22"/>
        <end position="236"/>
    </location>
</feature>
<dbReference type="EMBL" id="FZPH01000013">
    <property type="protein sequence ID" value="SNT62016.1"/>
    <property type="molecule type" value="Genomic_DNA"/>
</dbReference>
<evidence type="ECO:0000256" key="1">
    <source>
        <dbReference type="SAM" id="MobiDB-lite"/>
    </source>
</evidence>
<accession>A0A239P4L5</accession>
<evidence type="ECO:0008006" key="5">
    <source>
        <dbReference type="Google" id="ProtNLM"/>
    </source>
</evidence>
<protein>
    <recommendedName>
        <fullName evidence="5">Copper(I)-binding protein</fullName>
    </recommendedName>
</protein>
<feature type="signal peptide" evidence="2">
    <location>
        <begin position="1"/>
        <end position="21"/>
    </location>
</feature>
<feature type="compositionally biased region" description="Low complexity" evidence="1">
    <location>
        <begin position="114"/>
        <end position="139"/>
    </location>
</feature>
<evidence type="ECO:0000313" key="4">
    <source>
        <dbReference type="Proteomes" id="UP000198362"/>
    </source>
</evidence>
<feature type="compositionally biased region" description="Pro residues" evidence="1">
    <location>
        <begin position="140"/>
        <end position="152"/>
    </location>
</feature>
<reference evidence="3 4" key="1">
    <citation type="submission" date="2017-06" db="EMBL/GenBank/DDBJ databases">
        <authorList>
            <person name="Kim H.J."/>
            <person name="Triplett B.A."/>
        </authorList>
    </citation>
    <scope>NUCLEOTIDE SEQUENCE [LARGE SCALE GENOMIC DNA]</scope>
    <source>
        <strain evidence="3 4">CGMCC 4.5593</strain>
    </source>
</reference>
<keyword evidence="4" id="KW-1185">Reference proteome</keyword>
<sequence>MTRSKFGTRRRAVLLAGLAVAASASLLLTGCGSGQTSSTADTVPAIDGIDADLNAPDGGTYSVRNMTVDFKADGYATGSDARLALALYNNTSSPVTVRVSSPGAESVRLVNPSATPSPVVQPTATATATPDAGATGTPTPTTPTAPPAPAQPGGPAEITIPPAGFVQLNQAQGNYLLLTGLTGDLNDGNSVPVVFDFNGQQLTANAGLAVPLSPLPRGPKVVPDEGHEADVAPFQD</sequence>
<gene>
    <name evidence="3" type="ORF">SAMN05421812_113276</name>
</gene>
<dbReference type="AlphaFoldDB" id="A0A239P4L5"/>
<dbReference type="Proteomes" id="UP000198362">
    <property type="component" value="Unassembled WGS sequence"/>
</dbReference>
<feature type="region of interest" description="Disordered" evidence="1">
    <location>
        <begin position="111"/>
        <end position="158"/>
    </location>
</feature>
<organism evidence="3 4">
    <name type="scientific">Asanoa hainanensis</name>
    <dbReference type="NCBI Taxonomy" id="560556"/>
    <lineage>
        <taxon>Bacteria</taxon>
        <taxon>Bacillati</taxon>
        <taxon>Actinomycetota</taxon>
        <taxon>Actinomycetes</taxon>
        <taxon>Micromonosporales</taxon>
        <taxon>Micromonosporaceae</taxon>
        <taxon>Asanoa</taxon>
    </lineage>
</organism>
<dbReference type="Gene3D" id="2.60.40.1890">
    <property type="entry name" value="PCu(A)C copper chaperone"/>
    <property type="match status" value="1"/>
</dbReference>
<dbReference type="RefSeq" id="WP_089253678.1">
    <property type="nucleotide sequence ID" value="NZ_FZPH01000013.1"/>
</dbReference>
<evidence type="ECO:0000313" key="3">
    <source>
        <dbReference type="EMBL" id="SNT62016.1"/>
    </source>
</evidence>
<dbReference type="InterPro" id="IPR036182">
    <property type="entry name" value="PCuAC_sf"/>
</dbReference>
<name>A0A239P4L5_9ACTN</name>